<accession>A0A9P6LA65</accession>
<dbReference type="OrthoDB" id="10656531at2759"/>
<protein>
    <submittedName>
        <fullName evidence="2">Uncharacterized protein</fullName>
    </submittedName>
</protein>
<proteinExistence type="predicted"/>
<name>A0A9P6LA65_9AGAM</name>
<comment type="caution">
    <text evidence="2">The sequence shown here is derived from an EMBL/GenBank/DDBJ whole genome shotgun (WGS) entry which is preliminary data.</text>
</comment>
<organism evidence="2 3">
    <name type="scientific">Thelephora terrestris</name>
    <dbReference type="NCBI Taxonomy" id="56493"/>
    <lineage>
        <taxon>Eukaryota</taxon>
        <taxon>Fungi</taxon>
        <taxon>Dikarya</taxon>
        <taxon>Basidiomycota</taxon>
        <taxon>Agaricomycotina</taxon>
        <taxon>Agaricomycetes</taxon>
        <taxon>Thelephorales</taxon>
        <taxon>Thelephoraceae</taxon>
        <taxon>Thelephora</taxon>
    </lineage>
</organism>
<dbReference type="Proteomes" id="UP000736335">
    <property type="component" value="Unassembled WGS sequence"/>
</dbReference>
<reference evidence="2" key="2">
    <citation type="submission" date="2020-11" db="EMBL/GenBank/DDBJ databases">
        <authorList>
            <consortium name="DOE Joint Genome Institute"/>
            <person name="Kuo A."/>
            <person name="Miyauchi S."/>
            <person name="Kiss E."/>
            <person name="Drula E."/>
            <person name="Kohler A."/>
            <person name="Sanchez-Garcia M."/>
            <person name="Andreopoulos B."/>
            <person name="Barry K.W."/>
            <person name="Bonito G."/>
            <person name="Buee M."/>
            <person name="Carver A."/>
            <person name="Chen C."/>
            <person name="Cichocki N."/>
            <person name="Clum A."/>
            <person name="Culley D."/>
            <person name="Crous P.W."/>
            <person name="Fauchery L."/>
            <person name="Girlanda M."/>
            <person name="Hayes R."/>
            <person name="Keri Z."/>
            <person name="Labutti K."/>
            <person name="Lipzen A."/>
            <person name="Lombard V."/>
            <person name="Magnuson J."/>
            <person name="Maillard F."/>
            <person name="Morin E."/>
            <person name="Murat C."/>
            <person name="Nolan M."/>
            <person name="Ohm R."/>
            <person name="Pangilinan J."/>
            <person name="Pereira M."/>
            <person name="Perotto S."/>
            <person name="Peter M."/>
            <person name="Riley R."/>
            <person name="Sitrit Y."/>
            <person name="Stielow B."/>
            <person name="Szollosi G."/>
            <person name="Zifcakova L."/>
            <person name="Stursova M."/>
            <person name="Spatafora J.W."/>
            <person name="Tedersoo L."/>
            <person name="Vaario L.-M."/>
            <person name="Yamada A."/>
            <person name="Yan M."/>
            <person name="Wang P."/>
            <person name="Xu J."/>
            <person name="Bruns T."/>
            <person name="Baldrian P."/>
            <person name="Vilgalys R."/>
            <person name="Henrissat B."/>
            <person name="Grigoriev I.V."/>
            <person name="Hibbett D."/>
            <person name="Nagy L.G."/>
            <person name="Martin F.M."/>
        </authorList>
    </citation>
    <scope>NUCLEOTIDE SEQUENCE</scope>
    <source>
        <strain evidence="2">UH-Tt-Lm1</strain>
    </source>
</reference>
<evidence type="ECO:0000256" key="1">
    <source>
        <dbReference type="SAM" id="MobiDB-lite"/>
    </source>
</evidence>
<evidence type="ECO:0000313" key="2">
    <source>
        <dbReference type="EMBL" id="KAF9789480.1"/>
    </source>
</evidence>
<dbReference type="AlphaFoldDB" id="A0A9P6LA65"/>
<feature type="compositionally biased region" description="Polar residues" evidence="1">
    <location>
        <begin position="112"/>
        <end position="122"/>
    </location>
</feature>
<reference evidence="2" key="1">
    <citation type="journal article" date="2020" name="Nat. Commun.">
        <title>Large-scale genome sequencing of mycorrhizal fungi provides insights into the early evolution of symbiotic traits.</title>
        <authorList>
            <person name="Miyauchi S."/>
            <person name="Kiss E."/>
            <person name="Kuo A."/>
            <person name="Drula E."/>
            <person name="Kohler A."/>
            <person name="Sanchez-Garcia M."/>
            <person name="Morin E."/>
            <person name="Andreopoulos B."/>
            <person name="Barry K.W."/>
            <person name="Bonito G."/>
            <person name="Buee M."/>
            <person name="Carver A."/>
            <person name="Chen C."/>
            <person name="Cichocki N."/>
            <person name="Clum A."/>
            <person name="Culley D."/>
            <person name="Crous P.W."/>
            <person name="Fauchery L."/>
            <person name="Girlanda M."/>
            <person name="Hayes R.D."/>
            <person name="Keri Z."/>
            <person name="LaButti K."/>
            <person name="Lipzen A."/>
            <person name="Lombard V."/>
            <person name="Magnuson J."/>
            <person name="Maillard F."/>
            <person name="Murat C."/>
            <person name="Nolan M."/>
            <person name="Ohm R.A."/>
            <person name="Pangilinan J."/>
            <person name="Pereira M.F."/>
            <person name="Perotto S."/>
            <person name="Peter M."/>
            <person name="Pfister S."/>
            <person name="Riley R."/>
            <person name="Sitrit Y."/>
            <person name="Stielow J.B."/>
            <person name="Szollosi G."/>
            <person name="Zifcakova L."/>
            <person name="Stursova M."/>
            <person name="Spatafora J.W."/>
            <person name="Tedersoo L."/>
            <person name="Vaario L.M."/>
            <person name="Yamada A."/>
            <person name="Yan M."/>
            <person name="Wang P."/>
            <person name="Xu J."/>
            <person name="Bruns T."/>
            <person name="Baldrian P."/>
            <person name="Vilgalys R."/>
            <person name="Dunand C."/>
            <person name="Henrissat B."/>
            <person name="Grigoriev I.V."/>
            <person name="Hibbett D."/>
            <person name="Nagy L.G."/>
            <person name="Martin F.M."/>
        </authorList>
    </citation>
    <scope>NUCLEOTIDE SEQUENCE</scope>
    <source>
        <strain evidence="2">UH-Tt-Lm1</strain>
    </source>
</reference>
<feature type="region of interest" description="Disordered" evidence="1">
    <location>
        <begin position="69"/>
        <end position="161"/>
    </location>
</feature>
<keyword evidence="3" id="KW-1185">Reference proteome</keyword>
<gene>
    <name evidence="2" type="ORF">BJ322DRAFT_537273</name>
</gene>
<dbReference type="EMBL" id="WIUZ02000003">
    <property type="protein sequence ID" value="KAF9789480.1"/>
    <property type="molecule type" value="Genomic_DNA"/>
</dbReference>
<feature type="compositionally biased region" description="Polar residues" evidence="1">
    <location>
        <begin position="82"/>
        <end position="91"/>
    </location>
</feature>
<feature type="compositionally biased region" description="Basic and acidic residues" evidence="1">
    <location>
        <begin position="127"/>
        <end position="138"/>
    </location>
</feature>
<sequence length="170" mass="18026">MSTMSTPVKEVIRPGDDRILAVPLVCHFLSSSSQYLSLDMYGGSAVNLIDGYGRGGRSQNPSRTDLLRNASQDHLGQHGSDSRNLGKSTSHPDPVNPGGGRLPRQLSRRESSGVNGNPTGNAPNHDLASRTKPPDRSQPEASGAAAVPQAPPIVFEQPDGPIKKKGFCCF</sequence>
<evidence type="ECO:0000313" key="3">
    <source>
        <dbReference type="Proteomes" id="UP000736335"/>
    </source>
</evidence>